<evidence type="ECO:0000256" key="1">
    <source>
        <dbReference type="SAM" id="MobiDB-lite"/>
    </source>
</evidence>
<feature type="compositionally biased region" description="Basic and acidic residues" evidence="1">
    <location>
        <begin position="63"/>
        <end position="72"/>
    </location>
</feature>
<feature type="compositionally biased region" description="Polar residues" evidence="1">
    <location>
        <begin position="197"/>
        <end position="208"/>
    </location>
</feature>
<feature type="region of interest" description="Disordered" evidence="1">
    <location>
        <begin position="1"/>
        <end position="131"/>
    </location>
</feature>
<organism evidence="2 3">
    <name type="scientific">Leptomonas pyrrhocoris</name>
    <name type="common">Firebug parasite</name>
    <dbReference type="NCBI Taxonomy" id="157538"/>
    <lineage>
        <taxon>Eukaryota</taxon>
        <taxon>Discoba</taxon>
        <taxon>Euglenozoa</taxon>
        <taxon>Kinetoplastea</taxon>
        <taxon>Metakinetoplastina</taxon>
        <taxon>Trypanosomatida</taxon>
        <taxon>Trypanosomatidae</taxon>
        <taxon>Leishmaniinae</taxon>
        <taxon>Leptomonas</taxon>
    </lineage>
</organism>
<dbReference type="RefSeq" id="XP_015661502.1">
    <property type="nucleotide sequence ID" value="XM_015799900.1"/>
</dbReference>
<dbReference type="GeneID" id="26903070"/>
<feature type="compositionally biased region" description="Basic residues" evidence="1">
    <location>
        <begin position="108"/>
        <end position="119"/>
    </location>
</feature>
<feature type="compositionally biased region" description="Low complexity" evidence="1">
    <location>
        <begin position="84"/>
        <end position="97"/>
    </location>
</feature>
<dbReference type="OMA" id="IFTQFMH"/>
<sequence length="208" mass="23466">MGFLSNLFKDKKKDQSRNTSAHEQHHVHRDPSQAENRTQESLSQQQDVGPIPRAPSPHKHISSHAEHSKEIPQHPSAELPQPQPADVSQQQDSAQAPKHSRSPLPHQQSHHNQQRRAQKPQRQTSGLQPAYCYTSGKFSETISREEAMLAKQYNFAATEDRAHAEATASSTRRAMTQPNAPSRNNNNAAKNDEFDSIFTQFMHETSDK</sequence>
<feature type="region of interest" description="Disordered" evidence="1">
    <location>
        <begin position="162"/>
        <end position="208"/>
    </location>
</feature>
<evidence type="ECO:0000313" key="2">
    <source>
        <dbReference type="EMBL" id="KPA83063.1"/>
    </source>
</evidence>
<comment type="caution">
    <text evidence="2">The sequence shown here is derived from an EMBL/GenBank/DDBJ whole genome shotgun (WGS) entry which is preliminary data.</text>
</comment>
<evidence type="ECO:0000313" key="3">
    <source>
        <dbReference type="Proteomes" id="UP000037923"/>
    </source>
</evidence>
<feature type="compositionally biased region" description="Low complexity" evidence="1">
    <location>
        <begin position="179"/>
        <end position="189"/>
    </location>
</feature>
<proteinExistence type="predicted"/>
<keyword evidence="3" id="KW-1185">Reference proteome</keyword>
<feature type="compositionally biased region" description="Polar residues" evidence="1">
    <location>
        <begin position="167"/>
        <end position="178"/>
    </location>
</feature>
<name>A0A0M9G5Z0_LEPPY</name>
<dbReference type="AlphaFoldDB" id="A0A0M9G5Z0"/>
<feature type="compositionally biased region" description="Basic and acidic residues" evidence="1">
    <location>
        <begin position="8"/>
        <end position="32"/>
    </location>
</feature>
<reference evidence="2 3" key="1">
    <citation type="submission" date="2015-07" db="EMBL/GenBank/DDBJ databases">
        <title>High-quality genome of monoxenous trypanosomatid Leptomonas pyrrhocoris.</title>
        <authorList>
            <person name="Flegontov P."/>
            <person name="Butenko A."/>
            <person name="Firsov S."/>
            <person name="Vlcek C."/>
            <person name="Logacheva M.D."/>
            <person name="Field M."/>
            <person name="Filatov D."/>
            <person name="Flegontova O."/>
            <person name="Gerasimov E."/>
            <person name="Jackson A.P."/>
            <person name="Kelly S."/>
            <person name="Opperdoes F."/>
            <person name="O'Reilly A."/>
            <person name="Votypka J."/>
            <person name="Yurchenko V."/>
            <person name="Lukes J."/>
        </authorList>
    </citation>
    <scope>NUCLEOTIDE SEQUENCE [LARGE SCALE GENOMIC DNA]</scope>
    <source>
        <strain evidence="2">H10</strain>
    </source>
</reference>
<dbReference type="EMBL" id="LGTL01000004">
    <property type="protein sequence ID" value="KPA83063.1"/>
    <property type="molecule type" value="Genomic_DNA"/>
</dbReference>
<gene>
    <name evidence="2" type="ORF">ABB37_02779</name>
</gene>
<feature type="compositionally biased region" description="Polar residues" evidence="1">
    <location>
        <begin position="33"/>
        <end position="47"/>
    </location>
</feature>
<protein>
    <submittedName>
        <fullName evidence="2">Uncharacterized protein</fullName>
    </submittedName>
</protein>
<dbReference type="Proteomes" id="UP000037923">
    <property type="component" value="Unassembled WGS sequence"/>
</dbReference>
<accession>A0A0M9G5Z0</accession>
<dbReference type="OrthoDB" id="10446920at2759"/>
<dbReference type="VEuPathDB" id="TriTrypDB:LpyrH10_04_3290"/>